<reference evidence="3 4" key="1">
    <citation type="submission" date="2022-09" db="EMBL/GenBank/DDBJ databases">
        <authorList>
            <person name="Kop L."/>
        </authorList>
    </citation>
    <scope>NUCLEOTIDE SEQUENCE [LARGE SCALE GENOMIC DNA]</scope>
    <source>
        <strain evidence="3 4">347</strain>
    </source>
</reference>
<sequence>MKTITTWITALILSVAMAAPAGAVKQTEPEPVDAENVLNRHAVWMKWFRGDRDVIDDKDYAETLVKQGVSKSEDASDERQVEDGMTSKQDKEGDSA</sequence>
<accession>A0ABM9HFE9</accession>
<evidence type="ECO:0000313" key="4">
    <source>
        <dbReference type="Proteomes" id="UP001157733"/>
    </source>
</evidence>
<evidence type="ECO:0000256" key="2">
    <source>
        <dbReference type="SAM" id="SignalP"/>
    </source>
</evidence>
<evidence type="ECO:0000256" key="1">
    <source>
        <dbReference type="SAM" id="MobiDB-lite"/>
    </source>
</evidence>
<feature type="compositionally biased region" description="Basic and acidic residues" evidence="1">
    <location>
        <begin position="71"/>
        <end position="82"/>
    </location>
</feature>
<dbReference type="Proteomes" id="UP001157733">
    <property type="component" value="Chromosome"/>
</dbReference>
<name>A0ABM9HFE9_9BACT</name>
<feature type="signal peptide" evidence="2">
    <location>
        <begin position="1"/>
        <end position="18"/>
    </location>
</feature>
<keyword evidence="2" id="KW-0732">Signal</keyword>
<proteinExistence type="predicted"/>
<gene>
    <name evidence="3" type="ORF">NSPWAT_1901</name>
</gene>
<organism evidence="3 4">
    <name type="scientific">Nitrospina watsonii</name>
    <dbReference type="NCBI Taxonomy" id="1323948"/>
    <lineage>
        <taxon>Bacteria</taxon>
        <taxon>Pseudomonadati</taxon>
        <taxon>Nitrospinota/Tectimicrobiota group</taxon>
        <taxon>Nitrospinota</taxon>
        <taxon>Nitrospinia</taxon>
        <taxon>Nitrospinales</taxon>
        <taxon>Nitrospinaceae</taxon>
        <taxon>Nitrospina</taxon>
    </lineage>
</organism>
<dbReference type="RefSeq" id="WP_282011637.1">
    <property type="nucleotide sequence ID" value="NZ_OX336137.1"/>
</dbReference>
<keyword evidence="4" id="KW-1185">Reference proteome</keyword>
<feature type="chain" id="PRO_5045272842" evidence="2">
    <location>
        <begin position="19"/>
        <end position="96"/>
    </location>
</feature>
<evidence type="ECO:0000313" key="3">
    <source>
        <dbReference type="EMBL" id="CAI2718757.1"/>
    </source>
</evidence>
<feature type="region of interest" description="Disordered" evidence="1">
    <location>
        <begin position="68"/>
        <end position="96"/>
    </location>
</feature>
<protein>
    <submittedName>
        <fullName evidence="3">Uncharacterized protein</fullName>
    </submittedName>
</protein>
<dbReference type="EMBL" id="OX336137">
    <property type="protein sequence ID" value="CAI2718757.1"/>
    <property type="molecule type" value="Genomic_DNA"/>
</dbReference>